<gene>
    <name evidence="1 3 4" type="ORF">SRAE_1000212550</name>
</gene>
<evidence type="ECO:0000313" key="1">
    <source>
        <dbReference type="EMBL" id="CEF63869.1"/>
    </source>
</evidence>
<evidence type="ECO:0000313" key="4">
    <source>
        <dbReference type="WormBase" id="SRAE_1000212550"/>
    </source>
</evidence>
<evidence type="ECO:0000313" key="3">
    <source>
        <dbReference type="WBParaSite" id="SRAE_1000212550.1"/>
    </source>
</evidence>
<sequence>MPRKFSYSIIHYDLQSGLINKNESYFNGKIKKNP</sequence>
<reference evidence="3" key="2">
    <citation type="submission" date="2020-12" db="UniProtKB">
        <authorList>
            <consortium name="WormBaseParasite"/>
        </authorList>
    </citation>
    <scope>IDENTIFICATION</scope>
</reference>
<organism evidence="1">
    <name type="scientific">Strongyloides ratti</name>
    <name type="common">Parasitic roundworm</name>
    <dbReference type="NCBI Taxonomy" id="34506"/>
    <lineage>
        <taxon>Eukaryota</taxon>
        <taxon>Metazoa</taxon>
        <taxon>Ecdysozoa</taxon>
        <taxon>Nematoda</taxon>
        <taxon>Chromadorea</taxon>
        <taxon>Rhabditida</taxon>
        <taxon>Tylenchina</taxon>
        <taxon>Panagrolaimomorpha</taxon>
        <taxon>Strongyloidoidea</taxon>
        <taxon>Strongyloididae</taxon>
        <taxon>Strongyloides</taxon>
    </lineage>
</organism>
<proteinExistence type="predicted"/>
<dbReference type="WormBase" id="SRAE_1000212550">
    <property type="protein sequence ID" value="SRP12193"/>
    <property type="gene ID" value="WBGene00258739"/>
</dbReference>
<evidence type="ECO:0000313" key="2">
    <source>
        <dbReference type="Proteomes" id="UP000035682"/>
    </source>
</evidence>
<dbReference type="EMBL" id="LN609528">
    <property type="protein sequence ID" value="CEF63869.1"/>
    <property type="molecule type" value="Genomic_DNA"/>
</dbReference>
<protein>
    <submittedName>
        <fullName evidence="1 3">Uncharacterized protein</fullName>
    </submittedName>
</protein>
<dbReference type="WBParaSite" id="SRAE_1000212550.1">
    <property type="protein sequence ID" value="SRAE_1000212550.1"/>
    <property type="gene ID" value="WBGene00258739"/>
</dbReference>
<dbReference type="AlphaFoldDB" id="A0A090MWL0"/>
<dbReference type="GeneID" id="36376234"/>
<reference evidence="1 2" key="1">
    <citation type="submission" date="2014-09" db="EMBL/GenBank/DDBJ databases">
        <authorList>
            <person name="Martin A.A."/>
        </authorList>
    </citation>
    <scope>NUCLEOTIDE SEQUENCE</scope>
    <source>
        <strain evidence="2">ED321</strain>
        <strain evidence="1">ED321 Heterogonic</strain>
    </source>
</reference>
<dbReference type="CTD" id="36376234"/>
<accession>A0A090MWL0</accession>
<name>A0A090MWL0_STRRB</name>
<dbReference type="RefSeq" id="XP_024503070.1">
    <property type="nucleotide sequence ID" value="XM_024649166.1"/>
</dbReference>
<dbReference type="Proteomes" id="UP000035682">
    <property type="component" value="Unplaced"/>
</dbReference>
<keyword evidence="2" id="KW-1185">Reference proteome</keyword>